<dbReference type="Proteomes" id="UP001169823">
    <property type="component" value="Unassembled WGS sequence"/>
</dbReference>
<proteinExistence type="predicted"/>
<reference evidence="1" key="1">
    <citation type="submission" date="2023-07" db="EMBL/GenBank/DDBJ databases">
        <title>Genome content predicts the carbon catabolic preferences of heterotrophic bacteria.</title>
        <authorList>
            <person name="Gralka M."/>
        </authorList>
    </citation>
    <scope>NUCLEOTIDE SEQUENCE</scope>
    <source>
        <strain evidence="1">I2M02</strain>
    </source>
</reference>
<sequence>MTENKQDLTAMTATDLAELLRVTPRRIRQLAEEGRLRRRGRGKYDVRHAIHGATGAEILSQHKRRDVPADVVVAVGWLAAIADAPAEGDNFKVWIDICAEWGLSQAEAMGLLIAGASLLGDRAPKFKKGMK</sequence>
<dbReference type="EMBL" id="JAUOPJ010000011">
    <property type="protein sequence ID" value="MDO6458048.1"/>
    <property type="molecule type" value="Genomic_DNA"/>
</dbReference>
<dbReference type="RefSeq" id="WP_303494876.1">
    <property type="nucleotide sequence ID" value="NZ_JAUOPJ010000011.1"/>
</dbReference>
<accession>A0AAW7XYW4</accession>
<dbReference type="AlphaFoldDB" id="A0AAW7XYW4"/>
<name>A0AAW7XYW4_9RHOB</name>
<evidence type="ECO:0008006" key="3">
    <source>
        <dbReference type="Google" id="ProtNLM"/>
    </source>
</evidence>
<evidence type="ECO:0000313" key="2">
    <source>
        <dbReference type="Proteomes" id="UP001169823"/>
    </source>
</evidence>
<organism evidence="1 2">
    <name type="scientific">Celeribacter halophilus</name>
    <dbReference type="NCBI Taxonomy" id="576117"/>
    <lineage>
        <taxon>Bacteria</taxon>
        <taxon>Pseudomonadati</taxon>
        <taxon>Pseudomonadota</taxon>
        <taxon>Alphaproteobacteria</taxon>
        <taxon>Rhodobacterales</taxon>
        <taxon>Roseobacteraceae</taxon>
        <taxon>Celeribacter</taxon>
    </lineage>
</organism>
<comment type="caution">
    <text evidence="1">The sequence shown here is derived from an EMBL/GenBank/DDBJ whole genome shotgun (WGS) entry which is preliminary data.</text>
</comment>
<protein>
    <recommendedName>
        <fullName evidence="3">Helix-turn-helix domain-containing protein</fullName>
    </recommendedName>
</protein>
<gene>
    <name evidence="1" type="ORF">Q4494_13240</name>
</gene>
<evidence type="ECO:0000313" key="1">
    <source>
        <dbReference type="EMBL" id="MDO6458048.1"/>
    </source>
</evidence>